<keyword evidence="1" id="KW-0614">Plasmid</keyword>
<dbReference type="KEGG" id="halg:HUG10_20675"/>
<gene>
    <name evidence="1" type="ORF">HUG10_20675</name>
</gene>
<organism evidence="1 2">
    <name type="scientific">Halorarum halophilum</name>
    <dbReference type="NCBI Taxonomy" id="2743090"/>
    <lineage>
        <taxon>Archaea</taxon>
        <taxon>Methanobacteriati</taxon>
        <taxon>Methanobacteriota</taxon>
        <taxon>Stenosarchaea group</taxon>
        <taxon>Halobacteria</taxon>
        <taxon>Halobacteriales</taxon>
        <taxon>Haloferacaceae</taxon>
        <taxon>Halorarum</taxon>
    </lineage>
</organism>
<name>A0A7D5L335_9EURY</name>
<reference evidence="1 2" key="1">
    <citation type="submission" date="2020-07" db="EMBL/GenBank/DDBJ databases">
        <title>Gai3-2, isolated from salt lake.</title>
        <authorList>
            <person name="Cui H."/>
            <person name="Shi X."/>
        </authorList>
    </citation>
    <scope>NUCLEOTIDE SEQUENCE [LARGE SCALE GENOMIC DNA]</scope>
    <source>
        <strain evidence="1 2">Gai3-2</strain>
        <plasmid evidence="1 2">unnamed3</plasmid>
    </source>
</reference>
<evidence type="ECO:0000313" key="1">
    <source>
        <dbReference type="EMBL" id="QLG30023.1"/>
    </source>
</evidence>
<geneLocation type="plasmid" evidence="1 2">
    <name>unnamed3</name>
</geneLocation>
<evidence type="ECO:0000313" key="2">
    <source>
        <dbReference type="Proteomes" id="UP000509750"/>
    </source>
</evidence>
<dbReference type="GeneID" id="56031302"/>
<dbReference type="AlphaFoldDB" id="A0A7D5L335"/>
<accession>A0A7D5L335</accession>
<dbReference type="Proteomes" id="UP000509750">
    <property type="component" value="Plasmid unnamed3"/>
</dbReference>
<protein>
    <submittedName>
        <fullName evidence="1">Uncharacterized protein</fullName>
    </submittedName>
</protein>
<proteinExistence type="predicted"/>
<keyword evidence="2" id="KW-1185">Reference proteome</keyword>
<dbReference type="EMBL" id="CP058532">
    <property type="protein sequence ID" value="QLG30023.1"/>
    <property type="molecule type" value="Genomic_DNA"/>
</dbReference>
<dbReference type="RefSeq" id="WP_179171597.1">
    <property type="nucleotide sequence ID" value="NZ_CP058532.1"/>
</dbReference>
<sequence length="87" mass="9401">MESEANGVSLVPQLSYNDELGGARVRSQGVNCTLTWEMFEIALTKGGIELTTDVPHQDLEALFGATLGQDCRVCVSIEPTEEDLDGE</sequence>